<dbReference type="EMBL" id="VSRR010144613">
    <property type="protein sequence ID" value="MPD05141.1"/>
    <property type="molecule type" value="Genomic_DNA"/>
</dbReference>
<proteinExistence type="predicted"/>
<organism evidence="2 3">
    <name type="scientific">Portunus trituberculatus</name>
    <name type="common">Swimming crab</name>
    <name type="synonym">Neptunus trituberculatus</name>
    <dbReference type="NCBI Taxonomy" id="210409"/>
    <lineage>
        <taxon>Eukaryota</taxon>
        <taxon>Metazoa</taxon>
        <taxon>Ecdysozoa</taxon>
        <taxon>Arthropoda</taxon>
        <taxon>Crustacea</taxon>
        <taxon>Multicrustacea</taxon>
        <taxon>Malacostraca</taxon>
        <taxon>Eumalacostraca</taxon>
        <taxon>Eucarida</taxon>
        <taxon>Decapoda</taxon>
        <taxon>Pleocyemata</taxon>
        <taxon>Brachyura</taxon>
        <taxon>Eubrachyura</taxon>
        <taxon>Portunoidea</taxon>
        <taxon>Portunidae</taxon>
        <taxon>Portuninae</taxon>
        <taxon>Portunus</taxon>
    </lineage>
</organism>
<comment type="caution">
    <text evidence="2">The sequence shown here is derived from an EMBL/GenBank/DDBJ whole genome shotgun (WGS) entry which is preliminary data.</text>
</comment>
<feature type="region of interest" description="Disordered" evidence="1">
    <location>
        <begin position="39"/>
        <end position="58"/>
    </location>
</feature>
<name>A0A5B7K817_PORTR</name>
<evidence type="ECO:0000313" key="2">
    <source>
        <dbReference type="EMBL" id="MPD05141.1"/>
    </source>
</evidence>
<dbReference type="AlphaFoldDB" id="A0A5B7K817"/>
<evidence type="ECO:0000256" key="1">
    <source>
        <dbReference type="SAM" id="MobiDB-lite"/>
    </source>
</evidence>
<keyword evidence="3" id="KW-1185">Reference proteome</keyword>
<protein>
    <submittedName>
        <fullName evidence="2">Uncharacterized protein</fullName>
    </submittedName>
</protein>
<dbReference type="Proteomes" id="UP000324222">
    <property type="component" value="Unassembled WGS sequence"/>
</dbReference>
<sequence length="101" mass="11226">MTLHFPPPPSRYCPNHPDNQLTTCPGIHASRQSLGRSFSQSVTQPCVSQTEETSTTNNKAIERLELRDGDFLQGAPNSFHVVSRSCIDNRDIQKQSESNQG</sequence>
<accession>A0A5B7K817</accession>
<gene>
    <name evidence="2" type="ORF">E2C01_100870</name>
</gene>
<reference evidence="2 3" key="1">
    <citation type="submission" date="2019-05" db="EMBL/GenBank/DDBJ databases">
        <title>Another draft genome of Portunus trituberculatus and its Hox gene families provides insights of decapod evolution.</title>
        <authorList>
            <person name="Jeong J.-H."/>
            <person name="Song I."/>
            <person name="Kim S."/>
            <person name="Choi T."/>
            <person name="Kim D."/>
            <person name="Ryu S."/>
            <person name="Kim W."/>
        </authorList>
    </citation>
    <scope>NUCLEOTIDE SEQUENCE [LARGE SCALE GENOMIC DNA]</scope>
    <source>
        <tissue evidence="2">Muscle</tissue>
    </source>
</reference>
<evidence type="ECO:0000313" key="3">
    <source>
        <dbReference type="Proteomes" id="UP000324222"/>
    </source>
</evidence>